<feature type="region of interest" description="Disordered" evidence="1">
    <location>
        <begin position="100"/>
        <end position="136"/>
    </location>
</feature>
<evidence type="ECO:0000313" key="2">
    <source>
        <dbReference type="EMBL" id="CAG9481986.1"/>
    </source>
</evidence>
<dbReference type="Proteomes" id="UP000779233">
    <property type="component" value="Unassembled WGS sequence"/>
</dbReference>
<proteinExistence type="predicted"/>
<comment type="caution">
    <text evidence="2">The sequence shown here is derived from an EMBL/GenBank/DDBJ whole genome shotgun (WGS) entry which is preliminary data.</text>
</comment>
<dbReference type="VEuPathDB" id="PlasmoDB:PVPAM_110069400"/>
<name>A0A8S4HE43_PLAVI</name>
<feature type="compositionally biased region" description="Basic and acidic residues" evidence="1">
    <location>
        <begin position="213"/>
        <end position="222"/>
    </location>
</feature>
<feature type="compositionally biased region" description="Polar residues" evidence="1">
    <location>
        <begin position="100"/>
        <end position="115"/>
    </location>
</feature>
<dbReference type="InterPro" id="IPR008780">
    <property type="entry name" value="Plasmodium_Vir"/>
</dbReference>
<evidence type="ECO:0000313" key="3">
    <source>
        <dbReference type="Proteomes" id="UP000779233"/>
    </source>
</evidence>
<dbReference type="AlphaFoldDB" id="A0A8S4HE43"/>
<dbReference type="EMBL" id="CAJZCX010000012">
    <property type="protein sequence ID" value="CAG9481986.1"/>
    <property type="molecule type" value="Genomic_DNA"/>
</dbReference>
<dbReference type="Pfam" id="PF05795">
    <property type="entry name" value="Plasmodium_Vir"/>
    <property type="match status" value="1"/>
</dbReference>
<reference evidence="2" key="1">
    <citation type="submission" date="2021-09" db="EMBL/GenBank/DDBJ databases">
        <authorList>
            <consortium name="Pathogen Informatics"/>
        </authorList>
    </citation>
    <scope>NUCLEOTIDE SEQUENCE</scope>
    <source>
        <strain evidence="2">PvW1</strain>
    </source>
</reference>
<feature type="region of interest" description="Disordered" evidence="1">
    <location>
        <begin position="213"/>
        <end position="234"/>
    </location>
</feature>
<feature type="compositionally biased region" description="Polar residues" evidence="1">
    <location>
        <begin position="223"/>
        <end position="234"/>
    </location>
</feature>
<protein>
    <submittedName>
        <fullName evidence="2">(malaria parasite P. vivax) hypothetical protein</fullName>
    </submittedName>
</protein>
<gene>
    <name evidence="2" type="ORF">PVW1_060033900</name>
</gene>
<accession>A0A8S4HE43</accession>
<evidence type="ECO:0000256" key="1">
    <source>
        <dbReference type="SAM" id="MobiDB-lite"/>
    </source>
</evidence>
<organism evidence="2 3">
    <name type="scientific">Plasmodium vivax</name>
    <name type="common">malaria parasite P. vivax</name>
    <dbReference type="NCBI Taxonomy" id="5855"/>
    <lineage>
        <taxon>Eukaryota</taxon>
        <taxon>Sar</taxon>
        <taxon>Alveolata</taxon>
        <taxon>Apicomplexa</taxon>
        <taxon>Aconoidasida</taxon>
        <taxon>Haemosporida</taxon>
        <taxon>Plasmodiidae</taxon>
        <taxon>Plasmodium</taxon>
        <taxon>Plasmodium (Plasmodium)</taxon>
    </lineage>
</organism>
<sequence>MKLLYELYDKYETLNDRIVFILDTYFCTELKDLVTAYNKIIDEYEVSDSKYLFIELRNIKCLIDKSKLMSKTHCDNDIPDLSLPKEEDGNVKKSCNEMNEAQEKQNTGEGAQQGSIPVENGRAVSSREMHSSSSGAHLDVASSKMCSFEAPPVDSPPSLTSKTIATTASVAAIIVPSYLVYKFTPTRSLMNKLLGRKNNISYNNIKEPDLIHNIPHSEHSNSERNNYNISYRPA</sequence>